<dbReference type="PROSITE" id="PS50013">
    <property type="entry name" value="CHROMO_2"/>
    <property type="match status" value="1"/>
</dbReference>
<dbReference type="GO" id="GO:0006338">
    <property type="term" value="P:chromatin remodeling"/>
    <property type="evidence" value="ECO:0007669"/>
    <property type="project" value="UniProtKB-ARBA"/>
</dbReference>
<proteinExistence type="predicted"/>
<feature type="compositionally biased region" description="Polar residues" evidence="4">
    <location>
        <begin position="107"/>
        <end position="120"/>
    </location>
</feature>
<feature type="compositionally biased region" description="Acidic residues" evidence="4">
    <location>
        <begin position="24"/>
        <end position="34"/>
    </location>
</feature>
<dbReference type="Pfam" id="PF01393">
    <property type="entry name" value="Chromo_shadow"/>
    <property type="match status" value="1"/>
</dbReference>
<keyword evidence="7" id="KW-1185">Reference proteome</keyword>
<comment type="subcellular location">
    <subcellularLocation>
        <location evidence="1">Nucleus</location>
    </subcellularLocation>
</comment>
<evidence type="ECO:0000256" key="1">
    <source>
        <dbReference type="ARBA" id="ARBA00004123"/>
    </source>
</evidence>
<dbReference type="InterPro" id="IPR000953">
    <property type="entry name" value="Chromo/chromo_shadow_dom"/>
</dbReference>
<organism evidence="6 7">
    <name type="scientific">Clathrospora elynae</name>
    <dbReference type="NCBI Taxonomy" id="706981"/>
    <lineage>
        <taxon>Eukaryota</taxon>
        <taxon>Fungi</taxon>
        <taxon>Dikarya</taxon>
        <taxon>Ascomycota</taxon>
        <taxon>Pezizomycotina</taxon>
        <taxon>Dothideomycetes</taxon>
        <taxon>Pleosporomycetidae</taxon>
        <taxon>Pleosporales</taxon>
        <taxon>Diademaceae</taxon>
        <taxon>Clathrospora</taxon>
    </lineage>
</organism>
<protein>
    <recommendedName>
        <fullName evidence="5">Chromo domain-containing protein</fullName>
    </recommendedName>
</protein>
<keyword evidence="3" id="KW-0539">Nucleus</keyword>
<evidence type="ECO:0000256" key="4">
    <source>
        <dbReference type="SAM" id="MobiDB-lite"/>
    </source>
</evidence>
<dbReference type="CDD" id="cd00024">
    <property type="entry name" value="CD_CSD"/>
    <property type="match status" value="1"/>
</dbReference>
<feature type="compositionally biased region" description="Basic and acidic residues" evidence="4">
    <location>
        <begin position="138"/>
        <end position="149"/>
    </location>
</feature>
<reference evidence="6" key="1">
    <citation type="journal article" date="2020" name="Stud. Mycol.">
        <title>101 Dothideomycetes genomes: a test case for predicting lifestyles and emergence of pathogens.</title>
        <authorList>
            <person name="Haridas S."/>
            <person name="Albert R."/>
            <person name="Binder M."/>
            <person name="Bloem J."/>
            <person name="Labutti K."/>
            <person name="Salamov A."/>
            <person name="Andreopoulos B."/>
            <person name="Baker S."/>
            <person name="Barry K."/>
            <person name="Bills G."/>
            <person name="Bluhm B."/>
            <person name="Cannon C."/>
            <person name="Castanera R."/>
            <person name="Culley D."/>
            <person name="Daum C."/>
            <person name="Ezra D."/>
            <person name="Gonzalez J."/>
            <person name="Henrissat B."/>
            <person name="Kuo A."/>
            <person name="Liang C."/>
            <person name="Lipzen A."/>
            <person name="Lutzoni F."/>
            <person name="Magnuson J."/>
            <person name="Mondo S."/>
            <person name="Nolan M."/>
            <person name="Ohm R."/>
            <person name="Pangilinan J."/>
            <person name="Park H.-J."/>
            <person name="Ramirez L."/>
            <person name="Alfaro M."/>
            <person name="Sun H."/>
            <person name="Tritt A."/>
            <person name="Yoshinaga Y."/>
            <person name="Zwiers L.-H."/>
            <person name="Turgeon B."/>
            <person name="Goodwin S."/>
            <person name="Spatafora J."/>
            <person name="Crous P."/>
            <person name="Grigoriev I."/>
        </authorList>
    </citation>
    <scope>NUCLEOTIDE SEQUENCE</scope>
    <source>
        <strain evidence="6">CBS 161.51</strain>
    </source>
</reference>
<evidence type="ECO:0000256" key="2">
    <source>
        <dbReference type="ARBA" id="ARBA00011353"/>
    </source>
</evidence>
<evidence type="ECO:0000313" key="6">
    <source>
        <dbReference type="EMBL" id="KAF1945142.1"/>
    </source>
</evidence>
<dbReference type="GO" id="GO:0005634">
    <property type="term" value="C:nucleus"/>
    <property type="evidence" value="ECO:0007669"/>
    <property type="project" value="UniProtKB-SubCell"/>
</dbReference>
<dbReference type="EMBL" id="ML976011">
    <property type="protein sequence ID" value="KAF1945142.1"/>
    <property type="molecule type" value="Genomic_DNA"/>
</dbReference>
<dbReference type="InterPro" id="IPR008251">
    <property type="entry name" value="Chromo_shadow_dom"/>
</dbReference>
<feature type="region of interest" description="Disordered" evidence="4">
    <location>
        <begin position="1"/>
        <end position="34"/>
    </location>
</feature>
<dbReference type="InterPro" id="IPR016197">
    <property type="entry name" value="Chromo-like_dom_sf"/>
</dbReference>
<dbReference type="PANTHER" id="PTHR22812">
    <property type="entry name" value="CHROMOBOX PROTEIN"/>
    <property type="match status" value="1"/>
</dbReference>
<comment type="subunit">
    <text evidence="2">Component of the NuA4 histone acetyltransferase complex.</text>
</comment>
<dbReference type="AlphaFoldDB" id="A0A6A5SZN0"/>
<name>A0A6A5SZN0_9PLEO</name>
<feature type="region of interest" description="Disordered" evidence="4">
    <location>
        <begin position="91"/>
        <end position="149"/>
    </location>
</feature>
<gene>
    <name evidence="6" type="ORF">EJ02DRAFT_339340</name>
</gene>
<accession>A0A6A5SZN0</accession>
<dbReference type="SMART" id="SM00300">
    <property type="entry name" value="ChSh"/>
    <property type="match status" value="1"/>
</dbReference>
<dbReference type="OrthoDB" id="433924at2759"/>
<feature type="non-terminal residue" evidence="6">
    <location>
        <position position="1"/>
    </location>
</feature>
<dbReference type="SUPFAM" id="SSF54160">
    <property type="entry name" value="Chromo domain-like"/>
    <property type="match status" value="2"/>
</dbReference>
<sequence>EHASSDVEAAPPPNKGKQKATTEPVEEQDDGSSIAEDEYVVEAIFGHRFYKGALQFDVKWEGYENPKDRTWEAEENMYGAVDVINEYYASIGGRPEPKNQKRKGRQSAATARSESGTPASSVKRAKQEKAWSPPPGSWEHDVSHIDTVEETKDPKTGELGRFAYLVWNNQQKTQHPLKHVYQKCPQKMLQYYESHLVFTNNGEEDDDGNNVIMQDY</sequence>
<evidence type="ECO:0000259" key="5">
    <source>
        <dbReference type="PROSITE" id="PS50013"/>
    </source>
</evidence>
<dbReference type="InterPro" id="IPR051219">
    <property type="entry name" value="Heterochromatin_chromo-domain"/>
</dbReference>
<feature type="domain" description="Chromo" evidence="5">
    <location>
        <begin position="39"/>
        <end position="99"/>
    </location>
</feature>
<evidence type="ECO:0000256" key="3">
    <source>
        <dbReference type="ARBA" id="ARBA00023242"/>
    </source>
</evidence>
<evidence type="ECO:0000313" key="7">
    <source>
        <dbReference type="Proteomes" id="UP000800038"/>
    </source>
</evidence>
<dbReference type="InterPro" id="IPR023780">
    <property type="entry name" value="Chromo_domain"/>
</dbReference>
<dbReference type="Gene3D" id="2.40.50.40">
    <property type="match status" value="2"/>
</dbReference>
<dbReference type="Pfam" id="PF00385">
    <property type="entry name" value="Chromo"/>
    <property type="match status" value="1"/>
</dbReference>
<dbReference type="Proteomes" id="UP000800038">
    <property type="component" value="Unassembled WGS sequence"/>
</dbReference>